<dbReference type="PROSITE" id="PS51421">
    <property type="entry name" value="RAS"/>
    <property type="match status" value="1"/>
</dbReference>
<dbReference type="SMART" id="SM00173">
    <property type="entry name" value="RAS"/>
    <property type="match status" value="1"/>
</dbReference>
<reference evidence="3" key="1">
    <citation type="journal article" date="2010" name="Nature">
        <title>The sequence and de novo assembly of the giant panda genome.</title>
        <authorList>
            <person name="Li R."/>
            <person name="Fan W."/>
            <person name="Tian G."/>
            <person name="Zhu H."/>
            <person name="He L."/>
            <person name="Cai J."/>
            <person name="Huang Q."/>
            <person name="Cai Q."/>
            <person name="Li B."/>
            <person name="Bai Y."/>
            <person name="Zhang Z."/>
            <person name="Zhang Y."/>
            <person name="Wang W."/>
            <person name="Li J."/>
            <person name="Wei F."/>
            <person name="Li H."/>
            <person name="Jian M."/>
            <person name="Li J."/>
            <person name="Zhang Z."/>
            <person name="Nielsen R."/>
            <person name="Li D."/>
            <person name="Gu W."/>
            <person name="Yang Z."/>
            <person name="Xuan Z."/>
            <person name="Ryder O.A."/>
            <person name="Leung F.C."/>
            <person name="Zhou Y."/>
            <person name="Cao J."/>
            <person name="Sun X."/>
            <person name="Fu Y."/>
            <person name="Fang X."/>
            <person name="Guo X."/>
            <person name="Wang B."/>
            <person name="Hou R."/>
            <person name="Shen F."/>
            <person name="Mu B."/>
            <person name="Ni P."/>
            <person name="Lin R."/>
            <person name="Qian W."/>
            <person name="Wang G."/>
            <person name="Yu C."/>
            <person name="Nie W."/>
            <person name="Wang J."/>
            <person name="Wu Z."/>
            <person name="Liang H."/>
            <person name="Min J."/>
            <person name="Wu Q."/>
            <person name="Cheng S."/>
            <person name="Ruan J."/>
            <person name="Wang M."/>
            <person name="Shi Z."/>
            <person name="Wen M."/>
            <person name="Liu B."/>
            <person name="Ren X."/>
            <person name="Zheng H."/>
            <person name="Dong D."/>
            <person name="Cook K."/>
            <person name="Shan G."/>
            <person name="Zhang H."/>
            <person name="Kosiol C."/>
            <person name="Xie X."/>
            <person name="Lu Z."/>
            <person name="Zheng H."/>
            <person name="Li Y."/>
            <person name="Steiner C.C."/>
            <person name="Lam T.T."/>
            <person name="Lin S."/>
            <person name="Zhang Q."/>
            <person name="Li G."/>
            <person name="Tian J."/>
            <person name="Gong T."/>
            <person name="Liu H."/>
            <person name="Zhang D."/>
            <person name="Fang L."/>
            <person name="Ye C."/>
            <person name="Zhang J."/>
            <person name="Hu W."/>
            <person name="Xu A."/>
            <person name="Ren Y."/>
            <person name="Zhang G."/>
            <person name="Bruford M.W."/>
            <person name="Li Q."/>
            <person name="Ma L."/>
            <person name="Guo Y."/>
            <person name="An N."/>
            <person name="Hu Y."/>
            <person name="Zheng Y."/>
            <person name="Shi Y."/>
            <person name="Li Z."/>
            <person name="Liu Q."/>
            <person name="Chen Y."/>
            <person name="Zhao J."/>
            <person name="Qu N."/>
            <person name="Zhao S."/>
            <person name="Tian F."/>
            <person name="Wang X."/>
            <person name="Wang H."/>
            <person name="Xu L."/>
            <person name="Liu X."/>
            <person name="Vinar T."/>
            <person name="Wang Y."/>
            <person name="Lam T.W."/>
            <person name="Yiu S.M."/>
            <person name="Liu S."/>
            <person name="Zhang H."/>
            <person name="Li D."/>
            <person name="Huang Y."/>
            <person name="Wang X."/>
            <person name="Yang G."/>
            <person name="Jiang Z."/>
            <person name="Wang J."/>
            <person name="Qin N."/>
            <person name="Li L."/>
            <person name="Li J."/>
            <person name="Bolund L."/>
            <person name="Kristiansen K."/>
            <person name="Wong G.K."/>
            <person name="Olson M."/>
            <person name="Zhang X."/>
            <person name="Li S."/>
            <person name="Yang H."/>
            <person name="Wang J."/>
            <person name="Wang J."/>
        </authorList>
    </citation>
    <scope>NUCLEOTIDE SEQUENCE [LARGE SCALE GENOMIC DNA]</scope>
</reference>
<evidence type="ECO:0000256" key="1">
    <source>
        <dbReference type="ARBA" id="ARBA00022741"/>
    </source>
</evidence>
<dbReference type="GO" id="GO:0005525">
    <property type="term" value="F:GTP binding"/>
    <property type="evidence" value="ECO:0007669"/>
    <property type="project" value="UniProtKB-KW"/>
</dbReference>
<gene>
    <name evidence="3" type="ORF">PANDA_014245</name>
</gene>
<protein>
    <recommendedName>
        <fullName evidence="4">Ras like without CAAX 2</fullName>
    </recommendedName>
</protein>
<dbReference type="SMART" id="SM00175">
    <property type="entry name" value="RAB"/>
    <property type="match status" value="1"/>
</dbReference>
<organism evidence="3">
    <name type="scientific">Ailuropoda melanoleuca</name>
    <name type="common">Giant panda</name>
    <dbReference type="NCBI Taxonomy" id="9646"/>
    <lineage>
        <taxon>Eukaryota</taxon>
        <taxon>Metazoa</taxon>
        <taxon>Chordata</taxon>
        <taxon>Craniata</taxon>
        <taxon>Vertebrata</taxon>
        <taxon>Euteleostomi</taxon>
        <taxon>Mammalia</taxon>
        <taxon>Eutheria</taxon>
        <taxon>Laurasiatheria</taxon>
        <taxon>Carnivora</taxon>
        <taxon>Caniformia</taxon>
        <taxon>Ursidae</taxon>
        <taxon>Ailuropoda</taxon>
    </lineage>
</organism>
<dbReference type="GO" id="GO:0016020">
    <property type="term" value="C:membrane"/>
    <property type="evidence" value="ECO:0007669"/>
    <property type="project" value="InterPro"/>
</dbReference>
<dbReference type="EMBL" id="GL193189">
    <property type="protein sequence ID" value="EFB13495.1"/>
    <property type="molecule type" value="Genomic_DNA"/>
</dbReference>
<dbReference type="Gene3D" id="3.40.50.300">
    <property type="entry name" value="P-loop containing nucleotide triphosphate hydrolases"/>
    <property type="match status" value="2"/>
</dbReference>
<dbReference type="InterPro" id="IPR027417">
    <property type="entry name" value="P-loop_NTPase"/>
</dbReference>
<dbReference type="Pfam" id="PF00071">
    <property type="entry name" value="Ras"/>
    <property type="match status" value="2"/>
</dbReference>
<keyword evidence="1" id="KW-0547">Nucleotide-binding</keyword>
<dbReference type="GO" id="GO:0007165">
    <property type="term" value="P:signal transduction"/>
    <property type="evidence" value="ECO:0007669"/>
    <property type="project" value="InterPro"/>
</dbReference>
<sequence length="519" mass="59085">MAVLGKNVDLAAVSAASCQATGLLTKEDYYIFPKTSLLAYPCCEKPLFGMASPSSGLLQKMLIRPRLGSTMSQLIWTFWTPLARCHVCSDADIVLDYKCVVTIERQQGSAGAEFTAMREQYMRGGEGFIICYSVTDRQSFQEAAKFKELIFQVRHTYEIPLVLVGNKIDLEQFRQRREHKQLHCIGAGRNRMLALRRWNEELQVLDNPVIARTWEKCEEKLRFFVAMMGQQKVHDDLGLRVMLIQGHNVEKDEIEKQIENLISDVGISRADTRSYFCDGLGFSKYRGRKEENVENNCLSAVPPVSLVLNGKKLSDENKGHDLLWFGFAQELVGSKENQTMVKGVLKIGKSCAPVVRTPIFPGLTILSSCTGEQSVRRMLIVLREHRFRFLGNMFKILEDEDCLLKIRQCHLQNIVNGKAMSGRHHLCFPVLKKLSYGRKDDGGEVSTEEGLSLAREYNCAFFETSAALRFCIDDAFHGLVREIRKKESMPSLMEKKLKRKDSLWKKLKGSLKKKKENMT</sequence>
<dbReference type="SUPFAM" id="SSF52540">
    <property type="entry name" value="P-loop containing nucleoside triphosphate hydrolases"/>
    <property type="match status" value="1"/>
</dbReference>
<dbReference type="PANTHER" id="PTHR24070">
    <property type="entry name" value="RAS, DI-RAS, AND RHEB FAMILY MEMBERS OF SMALL GTPASE SUPERFAMILY"/>
    <property type="match status" value="1"/>
</dbReference>
<dbReference type="AlphaFoldDB" id="D2HQQ5"/>
<accession>D2HQQ5</accession>
<keyword evidence="2" id="KW-0342">GTP-binding</keyword>
<dbReference type="GO" id="GO:0003924">
    <property type="term" value="F:GTPase activity"/>
    <property type="evidence" value="ECO:0007669"/>
    <property type="project" value="InterPro"/>
</dbReference>
<evidence type="ECO:0000313" key="3">
    <source>
        <dbReference type="EMBL" id="EFB13495.1"/>
    </source>
</evidence>
<dbReference type="InParanoid" id="D2HQQ5"/>
<evidence type="ECO:0000256" key="2">
    <source>
        <dbReference type="ARBA" id="ARBA00023134"/>
    </source>
</evidence>
<dbReference type="InterPro" id="IPR001806">
    <property type="entry name" value="Small_GTPase"/>
</dbReference>
<name>D2HQQ5_AILME</name>
<proteinExistence type="predicted"/>
<dbReference type="InterPro" id="IPR020849">
    <property type="entry name" value="Small_GTPase_Ras-type"/>
</dbReference>
<evidence type="ECO:0008006" key="4">
    <source>
        <dbReference type="Google" id="ProtNLM"/>
    </source>
</evidence>